<dbReference type="InterPro" id="IPR012349">
    <property type="entry name" value="Split_barrel_FMN-bd"/>
</dbReference>
<dbReference type="PANTHER" id="PTHR30466">
    <property type="entry name" value="FLAVIN REDUCTASE"/>
    <property type="match status" value="1"/>
</dbReference>
<dbReference type="InterPro" id="IPR050268">
    <property type="entry name" value="NADH-dep_flavin_reductase"/>
</dbReference>
<dbReference type="Gene3D" id="2.30.110.10">
    <property type="entry name" value="Electron Transport, Fmn-binding Protein, Chain A"/>
    <property type="match status" value="1"/>
</dbReference>
<dbReference type="EMBL" id="JABBJJ010000057">
    <property type="protein sequence ID" value="NMO16134.1"/>
    <property type="molecule type" value="Genomic_DNA"/>
</dbReference>
<name>A0A848LCE2_9BACT</name>
<dbReference type="SMART" id="SM00903">
    <property type="entry name" value="Flavin_Reduct"/>
    <property type="match status" value="1"/>
</dbReference>
<keyword evidence="1" id="KW-0560">Oxidoreductase</keyword>
<accession>A0A848LCE2</accession>
<dbReference type="GO" id="GO:0010181">
    <property type="term" value="F:FMN binding"/>
    <property type="evidence" value="ECO:0007669"/>
    <property type="project" value="InterPro"/>
</dbReference>
<feature type="domain" description="Flavin reductase like" evidence="2">
    <location>
        <begin position="18"/>
        <end position="154"/>
    </location>
</feature>
<proteinExistence type="predicted"/>
<dbReference type="Proteomes" id="UP000518300">
    <property type="component" value="Unassembled WGS sequence"/>
</dbReference>
<dbReference type="InterPro" id="IPR002563">
    <property type="entry name" value="Flavin_Rdtase-like_dom"/>
</dbReference>
<dbReference type="SUPFAM" id="SSF50475">
    <property type="entry name" value="FMN-binding split barrel"/>
    <property type="match status" value="1"/>
</dbReference>
<keyword evidence="4" id="KW-1185">Reference proteome</keyword>
<sequence length="169" mass="17927">MSQDSQAPVATSDFKEALSRWASGVAVVSVRDAEGLCAATVSSFSSLSLEPALVLVALKENSRTLKRVEAAGRFTVSVLSSTQREVAASCASGAPDTAAFDENAWVRDSLVGLSCSLHELRRYGDHLLVVGQVRSVQRGVEAEPLLYWNRAYRAVTALPPAGPGPLPSR</sequence>
<dbReference type="Pfam" id="PF01613">
    <property type="entry name" value="Flavin_Reduct"/>
    <property type="match status" value="1"/>
</dbReference>
<evidence type="ECO:0000256" key="1">
    <source>
        <dbReference type="ARBA" id="ARBA00023002"/>
    </source>
</evidence>
<reference evidence="3 4" key="1">
    <citation type="submission" date="2020-04" db="EMBL/GenBank/DDBJ databases">
        <title>Draft genome of Pyxidicoccus fallax type strain.</title>
        <authorList>
            <person name="Whitworth D.E."/>
        </authorList>
    </citation>
    <scope>NUCLEOTIDE SEQUENCE [LARGE SCALE GENOMIC DNA]</scope>
    <source>
        <strain evidence="3 4">DSM 14698</strain>
    </source>
</reference>
<protein>
    <submittedName>
        <fullName evidence="3">Flavin reductase</fullName>
    </submittedName>
</protein>
<dbReference type="RefSeq" id="WP_169345425.1">
    <property type="nucleotide sequence ID" value="NZ_JABBJJ010000057.1"/>
</dbReference>
<evidence type="ECO:0000313" key="3">
    <source>
        <dbReference type="EMBL" id="NMO16134.1"/>
    </source>
</evidence>
<dbReference type="GO" id="GO:0006208">
    <property type="term" value="P:pyrimidine nucleobase catabolic process"/>
    <property type="evidence" value="ECO:0007669"/>
    <property type="project" value="TreeGrafter"/>
</dbReference>
<dbReference type="GO" id="GO:0042602">
    <property type="term" value="F:riboflavin reductase (NADPH) activity"/>
    <property type="evidence" value="ECO:0007669"/>
    <property type="project" value="TreeGrafter"/>
</dbReference>
<comment type="caution">
    <text evidence="3">The sequence shown here is derived from an EMBL/GenBank/DDBJ whole genome shotgun (WGS) entry which is preliminary data.</text>
</comment>
<dbReference type="PANTHER" id="PTHR30466:SF1">
    <property type="entry name" value="FMN REDUCTASE (NADH) RUTF"/>
    <property type="match status" value="1"/>
</dbReference>
<evidence type="ECO:0000259" key="2">
    <source>
        <dbReference type="SMART" id="SM00903"/>
    </source>
</evidence>
<gene>
    <name evidence="3" type="ORF">HG543_14925</name>
</gene>
<evidence type="ECO:0000313" key="4">
    <source>
        <dbReference type="Proteomes" id="UP000518300"/>
    </source>
</evidence>
<dbReference type="AlphaFoldDB" id="A0A848LCE2"/>
<organism evidence="3 4">
    <name type="scientific">Pyxidicoccus fallax</name>
    <dbReference type="NCBI Taxonomy" id="394095"/>
    <lineage>
        <taxon>Bacteria</taxon>
        <taxon>Pseudomonadati</taxon>
        <taxon>Myxococcota</taxon>
        <taxon>Myxococcia</taxon>
        <taxon>Myxococcales</taxon>
        <taxon>Cystobacterineae</taxon>
        <taxon>Myxococcaceae</taxon>
        <taxon>Pyxidicoccus</taxon>
    </lineage>
</organism>